<dbReference type="AlphaFoldDB" id="A0A1I6HSN5"/>
<organism evidence="1 2">
    <name type="scientific">Anaeromicropila populeti</name>
    <dbReference type="NCBI Taxonomy" id="37658"/>
    <lineage>
        <taxon>Bacteria</taxon>
        <taxon>Bacillati</taxon>
        <taxon>Bacillota</taxon>
        <taxon>Clostridia</taxon>
        <taxon>Lachnospirales</taxon>
        <taxon>Lachnospiraceae</taxon>
        <taxon>Anaeromicropila</taxon>
    </lineage>
</organism>
<name>A0A1I6HSN5_9FIRM</name>
<evidence type="ECO:0000313" key="2">
    <source>
        <dbReference type="Proteomes" id="UP000199659"/>
    </source>
</evidence>
<sequence>MYLEMCNNLEYVKDYFIAAFEPQKSNVEIDSEEVPIFLMLEGFAQIACRASSSNLFDQQPCFPAAIKKFEYLTTDIIKMDDSNLKLSASVKRCGEYGVSTCYLLDKNNAELALAEVWVTVRKK</sequence>
<dbReference type="RefSeq" id="WP_092558847.1">
    <property type="nucleotide sequence ID" value="NZ_FOYZ01000001.1"/>
</dbReference>
<evidence type="ECO:0000313" key="1">
    <source>
        <dbReference type="EMBL" id="SFR57270.1"/>
    </source>
</evidence>
<reference evidence="1 2" key="1">
    <citation type="submission" date="2016-10" db="EMBL/GenBank/DDBJ databases">
        <authorList>
            <person name="de Groot N.N."/>
        </authorList>
    </citation>
    <scope>NUCLEOTIDE SEQUENCE [LARGE SCALE GENOMIC DNA]</scope>
    <source>
        <strain evidence="1 2">743A</strain>
    </source>
</reference>
<keyword evidence="2" id="KW-1185">Reference proteome</keyword>
<evidence type="ECO:0008006" key="3">
    <source>
        <dbReference type="Google" id="ProtNLM"/>
    </source>
</evidence>
<accession>A0A1I6HSN5</accession>
<dbReference type="EMBL" id="FOYZ01000001">
    <property type="protein sequence ID" value="SFR57270.1"/>
    <property type="molecule type" value="Genomic_DNA"/>
</dbReference>
<dbReference type="STRING" id="37658.SAMN05661086_00222"/>
<dbReference type="Proteomes" id="UP000199659">
    <property type="component" value="Unassembled WGS sequence"/>
</dbReference>
<protein>
    <recommendedName>
        <fullName evidence="3">3-hydroxymyristoyl/3-hydroxydecanoyl-(Acyl carrier protein) dehydratase</fullName>
    </recommendedName>
</protein>
<proteinExistence type="predicted"/>
<gene>
    <name evidence="1" type="ORF">SAMN05661086_00222</name>
</gene>